<feature type="transmembrane region" description="Helical" evidence="7">
    <location>
        <begin position="402"/>
        <end position="425"/>
    </location>
</feature>
<keyword evidence="4" id="KW-1015">Disulfide bond</keyword>
<feature type="domain" description="Sushi" evidence="8">
    <location>
        <begin position="320"/>
        <end position="389"/>
    </location>
</feature>
<evidence type="ECO:0000313" key="10">
    <source>
        <dbReference type="Proteomes" id="UP001142055"/>
    </source>
</evidence>
<dbReference type="SMART" id="SM00032">
    <property type="entry name" value="CCP"/>
    <property type="match status" value="3"/>
</dbReference>
<organism evidence="9 10">
    <name type="scientific">Blomia tropicalis</name>
    <name type="common">Mite</name>
    <dbReference type="NCBI Taxonomy" id="40697"/>
    <lineage>
        <taxon>Eukaryota</taxon>
        <taxon>Metazoa</taxon>
        <taxon>Ecdysozoa</taxon>
        <taxon>Arthropoda</taxon>
        <taxon>Chelicerata</taxon>
        <taxon>Arachnida</taxon>
        <taxon>Acari</taxon>
        <taxon>Acariformes</taxon>
        <taxon>Sarcoptiformes</taxon>
        <taxon>Astigmata</taxon>
        <taxon>Glycyphagoidea</taxon>
        <taxon>Echimyopodidae</taxon>
        <taxon>Blomia</taxon>
    </lineage>
</organism>
<dbReference type="AlphaFoldDB" id="A0A9Q0MBR6"/>
<evidence type="ECO:0000256" key="5">
    <source>
        <dbReference type="ARBA" id="ARBA00023180"/>
    </source>
</evidence>
<evidence type="ECO:0000256" key="3">
    <source>
        <dbReference type="ARBA" id="ARBA00022737"/>
    </source>
</evidence>
<evidence type="ECO:0000259" key="8">
    <source>
        <dbReference type="PROSITE" id="PS50923"/>
    </source>
</evidence>
<dbReference type="CDD" id="cd00033">
    <property type="entry name" value="CCP"/>
    <property type="match status" value="2"/>
</dbReference>
<comment type="caution">
    <text evidence="9">The sequence shown here is derived from an EMBL/GenBank/DDBJ whole genome shotgun (WGS) entry which is preliminary data.</text>
</comment>
<dbReference type="InterPro" id="IPR035976">
    <property type="entry name" value="Sushi/SCR/CCP_sf"/>
</dbReference>
<dbReference type="Gene3D" id="2.10.70.10">
    <property type="entry name" value="Complement Module, domain 1"/>
    <property type="match status" value="1"/>
</dbReference>
<dbReference type="InterPro" id="IPR000436">
    <property type="entry name" value="Sushi_SCR_CCP_dom"/>
</dbReference>
<dbReference type="PROSITE" id="PS50923">
    <property type="entry name" value="SUSHI"/>
    <property type="match status" value="2"/>
</dbReference>
<dbReference type="Proteomes" id="UP001142055">
    <property type="component" value="Chromosome 2"/>
</dbReference>
<feature type="domain" description="Sushi" evidence="8">
    <location>
        <begin position="22"/>
        <end position="78"/>
    </location>
</feature>
<sequence>MKNAEPTAISNKPFLELVEVSSYCNDPGQPFKSKYTPVQKIYTDGETVEYTCDEYISLKQYRKCVHGHWEGDTPICGNAFRNNDLVMAKYYDRDTMKLLSQFNVTGRLQPFAKFGNSFIAERISTPVRGTNASNYYIELLIDQPAMIQMVRLSFSVVNHLTDETIRDSHFTIDRVAVSPYRQCDHVANKSVSPWHFNSTRYDYWFFCRSKSPQDFELELTRLSRLLLIETSSNAPVDIDLATFILAEQYSTNDNRSDPICGLPEVPIGLERSVINDQTNYLFQCSKDFKRIDNVGGQSHLKRCGYDLRWHGEFPECYPIKTCSKFQTKNLLVDVYKYDRIFYHGSDWLPIKGSRAFFHCKDETHIFVGKEIRICDEEGEWSNSMPNCLISAASDPSLRTNTILIIVLTTLIVTFVLSSCTIYCFLKLRSTQTDKMNGMNQMELDEASYYATGGMGPISAKLADDSGQYECLDAFPRYDSLNAYGQPNHTIDASQAILVKTSPFESNNEYVKDFPSHFPVPAPRHHFGNKTENEYYDDTVDDNNESMEINPKEYHTDSYQAMQRM</sequence>
<evidence type="ECO:0000256" key="1">
    <source>
        <dbReference type="ARBA" id="ARBA00022659"/>
    </source>
</evidence>
<dbReference type="PANTHER" id="PTHR46393:SF7">
    <property type="entry name" value="COMPLEMENT C2"/>
    <property type="match status" value="1"/>
</dbReference>
<keyword evidence="7" id="KW-1133">Transmembrane helix</keyword>
<evidence type="ECO:0000256" key="6">
    <source>
        <dbReference type="PROSITE-ProRule" id="PRU00302"/>
    </source>
</evidence>
<keyword evidence="1 6" id="KW-0768">Sushi</keyword>
<dbReference type="OMA" id="FFRCKDE"/>
<keyword evidence="5" id="KW-0325">Glycoprotein</keyword>
<protein>
    <recommendedName>
        <fullName evidence="8">Sushi domain-containing protein</fullName>
    </recommendedName>
</protein>
<keyword evidence="7" id="KW-0812">Transmembrane</keyword>
<dbReference type="SUPFAM" id="SSF57535">
    <property type="entry name" value="Complement control module/SCR domain"/>
    <property type="match status" value="2"/>
</dbReference>
<evidence type="ECO:0000256" key="7">
    <source>
        <dbReference type="SAM" id="Phobius"/>
    </source>
</evidence>
<evidence type="ECO:0000256" key="4">
    <source>
        <dbReference type="ARBA" id="ARBA00023157"/>
    </source>
</evidence>
<dbReference type="EMBL" id="JAPWDV010000002">
    <property type="protein sequence ID" value="KAJ6220775.1"/>
    <property type="molecule type" value="Genomic_DNA"/>
</dbReference>
<keyword evidence="10" id="KW-1185">Reference proteome</keyword>
<keyword evidence="3" id="KW-0677">Repeat</keyword>
<proteinExistence type="predicted"/>
<name>A0A9Q0MBR6_BLOTA</name>
<evidence type="ECO:0000256" key="2">
    <source>
        <dbReference type="ARBA" id="ARBA00022729"/>
    </source>
</evidence>
<gene>
    <name evidence="9" type="ORF">RDWZM_006587</name>
</gene>
<comment type="caution">
    <text evidence="6">Lacks conserved residue(s) required for the propagation of feature annotation.</text>
</comment>
<accession>A0A9Q0MBR6</accession>
<keyword evidence="7" id="KW-0472">Membrane</keyword>
<dbReference type="PANTHER" id="PTHR46393">
    <property type="entry name" value="SUSHI DOMAIN-CONTAINING PROTEIN"/>
    <property type="match status" value="1"/>
</dbReference>
<reference evidence="9" key="1">
    <citation type="submission" date="2022-12" db="EMBL/GenBank/DDBJ databases">
        <title>Genome assemblies of Blomia tropicalis.</title>
        <authorList>
            <person name="Cui Y."/>
        </authorList>
    </citation>
    <scope>NUCLEOTIDE SEQUENCE</scope>
    <source>
        <tissue evidence="9">Adult mites</tissue>
    </source>
</reference>
<keyword evidence="2" id="KW-0732">Signal</keyword>
<evidence type="ECO:0000313" key="9">
    <source>
        <dbReference type="EMBL" id="KAJ6220775.1"/>
    </source>
</evidence>